<keyword evidence="4" id="KW-1185">Reference proteome</keyword>
<protein>
    <submittedName>
        <fullName evidence="3">Uncharacterized protein</fullName>
    </submittedName>
</protein>
<feature type="region of interest" description="Disordered" evidence="2">
    <location>
        <begin position="83"/>
        <end position="226"/>
    </location>
</feature>
<feature type="coiled-coil region" evidence="1">
    <location>
        <begin position="722"/>
        <end position="749"/>
    </location>
</feature>
<feature type="compositionally biased region" description="Basic and acidic residues" evidence="2">
    <location>
        <begin position="431"/>
        <end position="448"/>
    </location>
</feature>
<reference evidence="3 4" key="1">
    <citation type="submission" date="2016-07" db="EMBL/GenBank/DDBJ databases">
        <title>Pervasive Adenine N6-methylation of Active Genes in Fungi.</title>
        <authorList>
            <consortium name="DOE Joint Genome Institute"/>
            <person name="Mondo S.J."/>
            <person name="Dannebaum R.O."/>
            <person name="Kuo R.C."/>
            <person name="Labutti K."/>
            <person name="Haridas S."/>
            <person name="Kuo A."/>
            <person name="Salamov A."/>
            <person name="Ahrendt S.R."/>
            <person name="Lipzen A."/>
            <person name="Sullivan W."/>
            <person name="Andreopoulos W.B."/>
            <person name="Clum A."/>
            <person name="Lindquist E."/>
            <person name="Daum C."/>
            <person name="Ramamoorthy G.K."/>
            <person name="Gryganskyi A."/>
            <person name="Culley D."/>
            <person name="Magnuson J.K."/>
            <person name="James T.Y."/>
            <person name="O'Malley M.A."/>
            <person name="Stajich J.E."/>
            <person name="Spatafora J.W."/>
            <person name="Visel A."/>
            <person name="Grigoriev I.V."/>
        </authorList>
    </citation>
    <scope>NUCLEOTIDE SEQUENCE [LARGE SCALE GENOMIC DNA]</scope>
    <source>
        <strain evidence="3 4">CBS 115471</strain>
    </source>
</reference>
<proteinExistence type="predicted"/>
<evidence type="ECO:0000313" key="4">
    <source>
        <dbReference type="Proteomes" id="UP000193144"/>
    </source>
</evidence>
<feature type="compositionally biased region" description="Basic and acidic residues" evidence="2">
    <location>
        <begin position="371"/>
        <end position="391"/>
    </location>
</feature>
<gene>
    <name evidence="3" type="ORF">BCR34DRAFT_608679</name>
</gene>
<accession>A0A1Y1Y4Q9</accession>
<feature type="region of interest" description="Disordered" evidence="2">
    <location>
        <begin position="263"/>
        <end position="548"/>
    </location>
</feature>
<organism evidence="3 4">
    <name type="scientific">Clohesyomyces aquaticus</name>
    <dbReference type="NCBI Taxonomy" id="1231657"/>
    <lineage>
        <taxon>Eukaryota</taxon>
        <taxon>Fungi</taxon>
        <taxon>Dikarya</taxon>
        <taxon>Ascomycota</taxon>
        <taxon>Pezizomycotina</taxon>
        <taxon>Dothideomycetes</taxon>
        <taxon>Pleosporomycetidae</taxon>
        <taxon>Pleosporales</taxon>
        <taxon>Lindgomycetaceae</taxon>
        <taxon>Clohesyomyces</taxon>
    </lineage>
</organism>
<evidence type="ECO:0000313" key="3">
    <source>
        <dbReference type="EMBL" id="ORX92963.1"/>
    </source>
</evidence>
<feature type="region of interest" description="Disordered" evidence="2">
    <location>
        <begin position="1"/>
        <end position="20"/>
    </location>
</feature>
<dbReference type="OrthoDB" id="3939134at2759"/>
<dbReference type="AlphaFoldDB" id="A0A1Y1Y4Q9"/>
<feature type="compositionally biased region" description="Basic and acidic residues" evidence="2">
    <location>
        <begin position="513"/>
        <end position="527"/>
    </location>
</feature>
<evidence type="ECO:0000256" key="2">
    <source>
        <dbReference type="SAM" id="MobiDB-lite"/>
    </source>
</evidence>
<feature type="compositionally biased region" description="Basic and acidic residues" evidence="2">
    <location>
        <begin position="329"/>
        <end position="339"/>
    </location>
</feature>
<feature type="compositionally biased region" description="Acidic residues" evidence="2">
    <location>
        <begin position="528"/>
        <end position="541"/>
    </location>
</feature>
<dbReference type="STRING" id="1231657.A0A1Y1Y4Q9"/>
<feature type="compositionally biased region" description="Basic and acidic residues" evidence="2">
    <location>
        <begin position="117"/>
        <end position="126"/>
    </location>
</feature>
<feature type="compositionally biased region" description="Basic and acidic residues" evidence="2">
    <location>
        <begin position="188"/>
        <end position="199"/>
    </location>
</feature>
<dbReference type="EMBL" id="MCFA01000361">
    <property type="protein sequence ID" value="ORX92963.1"/>
    <property type="molecule type" value="Genomic_DNA"/>
</dbReference>
<feature type="compositionally biased region" description="Acidic residues" evidence="2">
    <location>
        <begin position="415"/>
        <end position="430"/>
    </location>
</feature>
<feature type="compositionally biased region" description="Basic and acidic residues" evidence="2">
    <location>
        <begin position="138"/>
        <end position="147"/>
    </location>
</feature>
<name>A0A1Y1Y4Q9_9PLEO</name>
<evidence type="ECO:0000256" key="1">
    <source>
        <dbReference type="SAM" id="Coils"/>
    </source>
</evidence>
<sequence>MARLRKAIELPSASASSDDEAVARQLLLESSQSQSQMGHALSKEDQGVLTELAESANTYAPASPPKPLHPFKKSAVRGANLLNAARIERRPARPQASGTLAKARQDKTEGQQNDAVWDTREGERSGKLKRPSFYAFDLAKRARERTSIYEVPESPLKEDAPAPAPRKALRKGTAGKPKKVTAKTTPQAEERDQDDRESAENPNQVPSTPTGKPESPATEIHLPDGRLRCTGFIGADARLHGGEQCYHEGTVKTHAGYRCSKHTKPANVIESALRKSDRLTNSSPRRSGRVAGDDANISNIDWAKMPENAARQSPTHKRKSSSEQAPSARPEKSPRREEQEPQAVQKTGKRGRLRKRDASPQVVVTNGKGSKAHEAPRDQPSERVEPREARVKPARSKYPKPQRVTNGEENHDLPITDEPDEDEIVGEEPQPESRQKPRSRENDGEASRSKNQPAKPQPALESSSAIAKSRPSKSGNKATGPRTLAVRAAPSRNPAPGVDRDIPQDTADDDSEESRNDNNIEPESRDDGADEDNELDSEESDIGDKPIPDSLDAIIDFATALKRSGLCTTTQGQKIRRACNNAWKIVNKYDETEVEEVKATIGNIRKMLAVASGITDPDTRVKFKQDAYAYLFRSIIVFLGSVYFWAETAYGEGAHSLPALRILLPLIGDIILFKDNIYGWHAKIGPRAEGDRTFRNINQKIIAPLRTIHEKLRREQHDLAAAASKQEMLDKLRAERLEQQDANRRKSEALALRNMRWKRWQALHLARMECEPDPGRRRLLRITPIEDFDERDANGNRFERLPVFRDRITPPNHRGTPEGEREWEDEQMVALVDGLRAFAGPHVFERIFKEYCKPQGILRDFTVAEITAQATSLRAVILADDQGQGRESEEWVKRIPILP</sequence>
<dbReference type="Proteomes" id="UP000193144">
    <property type="component" value="Unassembled WGS sequence"/>
</dbReference>
<feature type="compositionally biased region" description="Polar residues" evidence="2">
    <location>
        <begin position="200"/>
        <end position="210"/>
    </location>
</feature>
<comment type="caution">
    <text evidence="3">The sequence shown here is derived from an EMBL/GenBank/DDBJ whole genome shotgun (WGS) entry which is preliminary data.</text>
</comment>
<feature type="compositionally biased region" description="Polar residues" evidence="2">
    <location>
        <begin position="449"/>
        <end position="477"/>
    </location>
</feature>
<keyword evidence="1" id="KW-0175">Coiled coil</keyword>